<feature type="domain" description="Ketoreductase" evidence="4">
    <location>
        <begin position="2"/>
        <end position="182"/>
    </location>
</feature>
<dbReference type="InterPro" id="IPR057326">
    <property type="entry name" value="KR_dom"/>
</dbReference>
<dbReference type="Pfam" id="PF13561">
    <property type="entry name" value="adh_short_C2"/>
    <property type="match status" value="1"/>
</dbReference>
<dbReference type="PANTHER" id="PTHR42879">
    <property type="entry name" value="3-OXOACYL-(ACYL-CARRIER-PROTEIN) REDUCTASE"/>
    <property type="match status" value="1"/>
</dbReference>
<feature type="coiled-coil region" evidence="3">
    <location>
        <begin position="32"/>
        <end position="59"/>
    </location>
</feature>
<dbReference type="FunFam" id="3.40.50.720:FF:000173">
    <property type="entry name" value="3-oxoacyl-[acyl-carrier protein] reductase"/>
    <property type="match status" value="1"/>
</dbReference>
<evidence type="ECO:0000313" key="6">
    <source>
        <dbReference type="Proteomes" id="UP000070174"/>
    </source>
</evidence>
<dbReference type="NCBIfam" id="NF009466">
    <property type="entry name" value="PRK12826.1-2"/>
    <property type="match status" value="1"/>
</dbReference>
<dbReference type="InterPro" id="IPR036291">
    <property type="entry name" value="NAD(P)-bd_dom_sf"/>
</dbReference>
<keyword evidence="2" id="KW-0560">Oxidoreductase</keyword>
<dbReference type="InterPro" id="IPR050259">
    <property type="entry name" value="SDR"/>
</dbReference>
<keyword evidence="3" id="KW-0175">Coiled coil</keyword>
<dbReference type="PROSITE" id="PS00061">
    <property type="entry name" value="ADH_SHORT"/>
    <property type="match status" value="1"/>
</dbReference>
<dbReference type="NCBIfam" id="NF005559">
    <property type="entry name" value="PRK07231.1"/>
    <property type="match status" value="1"/>
</dbReference>
<evidence type="ECO:0000256" key="3">
    <source>
        <dbReference type="SAM" id="Coils"/>
    </source>
</evidence>
<evidence type="ECO:0000259" key="4">
    <source>
        <dbReference type="SMART" id="SM00822"/>
    </source>
</evidence>
<evidence type="ECO:0000256" key="1">
    <source>
        <dbReference type="ARBA" id="ARBA00006484"/>
    </source>
</evidence>
<dbReference type="PANTHER" id="PTHR42879:SF2">
    <property type="entry name" value="3-OXOACYL-[ACYL-CARRIER-PROTEIN] REDUCTASE FABG"/>
    <property type="match status" value="1"/>
</dbReference>
<dbReference type="InterPro" id="IPR002347">
    <property type="entry name" value="SDR_fam"/>
</dbReference>
<dbReference type="InterPro" id="IPR020904">
    <property type="entry name" value="Sc_DH/Rdtase_CS"/>
</dbReference>
<dbReference type="PATRIC" id="fig|54005.3.peg.1488"/>
<protein>
    <submittedName>
        <fullName evidence="5">Oxidoreductase, short chain dehydrogenase/reductase family protein</fullName>
    </submittedName>
</protein>
<dbReference type="GO" id="GO:0016491">
    <property type="term" value="F:oxidoreductase activity"/>
    <property type="evidence" value="ECO:0007669"/>
    <property type="project" value="UniProtKB-KW"/>
</dbReference>
<dbReference type="SMART" id="SM00822">
    <property type="entry name" value="PKS_KR"/>
    <property type="match status" value="1"/>
</dbReference>
<gene>
    <name evidence="5" type="ORF">HMPREF3229_01525</name>
</gene>
<comment type="caution">
    <text evidence="5">The sequence shown here is derived from an EMBL/GenBank/DDBJ whole genome shotgun (WGS) entry which is preliminary data.</text>
</comment>
<organism evidence="5">
    <name type="scientific">Peptoniphilus harei</name>
    <dbReference type="NCBI Taxonomy" id="54005"/>
    <lineage>
        <taxon>Bacteria</taxon>
        <taxon>Bacillati</taxon>
        <taxon>Bacillota</taxon>
        <taxon>Tissierellia</taxon>
        <taxon>Tissierellales</taxon>
        <taxon>Peptoniphilaceae</taxon>
        <taxon>Peptoniphilus</taxon>
    </lineage>
</organism>
<dbReference type="Gene3D" id="3.40.50.720">
    <property type="entry name" value="NAD(P)-binding Rossmann-like Domain"/>
    <property type="match status" value="1"/>
</dbReference>
<dbReference type="SUPFAM" id="SSF51735">
    <property type="entry name" value="NAD(P)-binding Rossmann-fold domains"/>
    <property type="match status" value="1"/>
</dbReference>
<evidence type="ECO:0000313" key="5">
    <source>
        <dbReference type="EMBL" id="KXA28893.1"/>
    </source>
</evidence>
<name>A0A133PK83_9FIRM</name>
<dbReference type="PRINTS" id="PR00080">
    <property type="entry name" value="SDRFAMILY"/>
</dbReference>
<dbReference type="RefSeq" id="WP_005955067.1">
    <property type="nucleotide sequence ID" value="NZ_CABJAL010000001.1"/>
</dbReference>
<proteinExistence type="inferred from homology"/>
<dbReference type="PRINTS" id="PR00081">
    <property type="entry name" value="GDHRDH"/>
</dbReference>
<dbReference type="NCBIfam" id="NF047420">
    <property type="entry name" value="EF_P_mod_YmfI"/>
    <property type="match status" value="1"/>
</dbReference>
<dbReference type="EMBL" id="LRQE01000039">
    <property type="protein sequence ID" value="KXA28893.1"/>
    <property type="molecule type" value="Genomic_DNA"/>
</dbReference>
<reference evidence="5 6" key="1">
    <citation type="submission" date="2016-01" db="EMBL/GenBank/DDBJ databases">
        <authorList>
            <person name="Oliw E.H."/>
        </authorList>
    </citation>
    <scope>NUCLEOTIDE SEQUENCE [LARGE SCALE GENOMIC DNA]</scope>
    <source>
        <strain evidence="5 6">CMW7756A</strain>
    </source>
</reference>
<dbReference type="CDD" id="cd05233">
    <property type="entry name" value="SDR_c"/>
    <property type="match status" value="1"/>
</dbReference>
<accession>A0A133PK83</accession>
<dbReference type="Proteomes" id="UP000070174">
    <property type="component" value="Unassembled WGS sequence"/>
</dbReference>
<dbReference type="GO" id="GO:0032787">
    <property type="term" value="P:monocarboxylic acid metabolic process"/>
    <property type="evidence" value="ECO:0007669"/>
    <property type="project" value="UniProtKB-ARBA"/>
</dbReference>
<dbReference type="AlphaFoldDB" id="A0A133PK83"/>
<sequence>MKTVLITGASRGIGRDIARRLAREDYRVIINYNKSEKEAKELEKEIRDMGKDALALRADVRKFSEVEDMFKEVERRFKGVDILINNAGISSYALFQDIDEETWDEIFDVNVKGVYNAIHAALPYMLKKHSGKILNMTSIWGIVGGSMESHYSATKGAINALTKALAQELGYSGISVNAVAPGAVDTPMTREIGTDNLCILSEDIPMGRLATTEEIAELVAFMVSDKNSYMTGQIISPNGGMIVY</sequence>
<comment type="similarity">
    <text evidence="1">Belongs to the short-chain dehydrogenases/reductases (SDR) family.</text>
</comment>
<evidence type="ECO:0000256" key="2">
    <source>
        <dbReference type="ARBA" id="ARBA00023002"/>
    </source>
</evidence>